<comment type="caution">
    <text evidence="6">The sequence shown here is derived from an EMBL/GenBank/DDBJ whole genome shotgun (WGS) entry which is preliminary data.</text>
</comment>
<dbReference type="InterPro" id="IPR014746">
    <property type="entry name" value="Gln_synth/guanido_kin_cat_dom"/>
</dbReference>
<keyword evidence="4" id="KW-0648">Protein biosynthesis</keyword>
<dbReference type="EMBL" id="PFFO01000201">
    <property type="protein sequence ID" value="PIW06696.1"/>
    <property type="molecule type" value="Genomic_DNA"/>
</dbReference>
<dbReference type="InterPro" id="IPR006075">
    <property type="entry name" value="Asn/Gln-tRNA_Trfase_suB/E_cat"/>
</dbReference>
<feature type="non-terminal residue" evidence="6">
    <location>
        <position position="162"/>
    </location>
</feature>
<dbReference type="AlphaFoldDB" id="A0A2M7FL46"/>
<evidence type="ECO:0000313" key="7">
    <source>
        <dbReference type="Proteomes" id="UP000230556"/>
    </source>
</evidence>
<organism evidence="6 7">
    <name type="scientific">Candidatus Collierbacteria bacterium CG17_big_fil_post_rev_8_21_14_2_50_45_7</name>
    <dbReference type="NCBI Taxonomy" id="1974536"/>
    <lineage>
        <taxon>Bacteria</taxon>
        <taxon>Candidatus Collieribacteriota</taxon>
    </lineage>
</organism>
<dbReference type="Pfam" id="PF02934">
    <property type="entry name" value="GatB_N"/>
    <property type="match status" value="1"/>
</dbReference>
<dbReference type="PANTHER" id="PTHR11659:SF0">
    <property type="entry name" value="GLUTAMYL-TRNA(GLN) AMIDOTRANSFERASE SUBUNIT B, MITOCHONDRIAL"/>
    <property type="match status" value="1"/>
</dbReference>
<gene>
    <name evidence="6" type="ORF">COW38_04505</name>
</gene>
<dbReference type="GO" id="GO:0006412">
    <property type="term" value="P:translation"/>
    <property type="evidence" value="ECO:0007669"/>
    <property type="project" value="UniProtKB-KW"/>
</dbReference>
<keyword evidence="2" id="KW-0547">Nucleotide-binding</keyword>
<dbReference type="SUPFAM" id="SSF55931">
    <property type="entry name" value="Glutamine synthetase/guanido kinase"/>
    <property type="match status" value="1"/>
</dbReference>
<dbReference type="GO" id="GO:0050567">
    <property type="term" value="F:glutaminyl-tRNA synthase (glutamine-hydrolyzing) activity"/>
    <property type="evidence" value="ECO:0007669"/>
    <property type="project" value="TreeGrafter"/>
</dbReference>
<keyword evidence="1" id="KW-0436">Ligase</keyword>
<proteinExistence type="predicted"/>
<dbReference type="GO" id="GO:0070681">
    <property type="term" value="P:glutaminyl-tRNAGln biosynthesis via transamidation"/>
    <property type="evidence" value="ECO:0007669"/>
    <property type="project" value="TreeGrafter"/>
</dbReference>
<evidence type="ECO:0000259" key="5">
    <source>
        <dbReference type="Pfam" id="PF02934"/>
    </source>
</evidence>
<dbReference type="GO" id="GO:0005524">
    <property type="term" value="F:ATP binding"/>
    <property type="evidence" value="ECO:0007669"/>
    <property type="project" value="UniProtKB-KW"/>
</dbReference>
<evidence type="ECO:0000256" key="2">
    <source>
        <dbReference type="ARBA" id="ARBA00022741"/>
    </source>
</evidence>
<name>A0A2M7FL46_9BACT</name>
<reference evidence="7" key="1">
    <citation type="submission" date="2017-09" db="EMBL/GenBank/DDBJ databases">
        <title>Depth-based differentiation of microbial function through sediment-hosted aquifers and enrichment of novel symbionts in the deep terrestrial subsurface.</title>
        <authorList>
            <person name="Probst A.J."/>
            <person name="Ladd B."/>
            <person name="Jarett J.K."/>
            <person name="Geller-Mcgrath D.E."/>
            <person name="Sieber C.M.K."/>
            <person name="Emerson J.B."/>
            <person name="Anantharaman K."/>
            <person name="Thomas B.C."/>
            <person name="Malmstrom R."/>
            <person name="Stieglmeier M."/>
            <person name="Klingl A."/>
            <person name="Woyke T."/>
            <person name="Ryan C.M."/>
            <person name="Banfield J.F."/>
        </authorList>
    </citation>
    <scope>NUCLEOTIDE SEQUENCE [LARGE SCALE GENOMIC DNA]</scope>
</reference>
<dbReference type="PANTHER" id="PTHR11659">
    <property type="entry name" value="GLUTAMYL-TRNA GLN AMIDOTRANSFERASE SUBUNIT B MITOCHONDRIAL AND PROKARYOTIC PET112-RELATED"/>
    <property type="match status" value="1"/>
</dbReference>
<evidence type="ECO:0000256" key="4">
    <source>
        <dbReference type="ARBA" id="ARBA00022917"/>
    </source>
</evidence>
<dbReference type="InterPro" id="IPR017959">
    <property type="entry name" value="Asn/Gln-tRNA_amidoTrfase_suB/E"/>
</dbReference>
<keyword evidence="3" id="KW-0067">ATP-binding</keyword>
<evidence type="ECO:0000313" key="6">
    <source>
        <dbReference type="EMBL" id="PIW06696.1"/>
    </source>
</evidence>
<accession>A0A2M7FL46</accession>
<protein>
    <submittedName>
        <fullName evidence="6">Asp-tRNA(Asn)/Glu-tRNA(Gln) amidotransferase GatCAB subunit B</fullName>
    </submittedName>
</protein>
<keyword evidence="6" id="KW-0808">Transferase</keyword>
<evidence type="ECO:0000256" key="1">
    <source>
        <dbReference type="ARBA" id="ARBA00022598"/>
    </source>
</evidence>
<feature type="domain" description="Aspartyl/Glutamyl-tRNA(Gln) amidotransferase subunit B/E catalytic" evidence="5">
    <location>
        <begin position="13"/>
        <end position="162"/>
    </location>
</feature>
<evidence type="ECO:0000256" key="3">
    <source>
        <dbReference type="ARBA" id="ARBA00022840"/>
    </source>
</evidence>
<dbReference type="GO" id="GO:0016740">
    <property type="term" value="F:transferase activity"/>
    <property type="evidence" value="ECO:0007669"/>
    <property type="project" value="UniProtKB-KW"/>
</dbReference>
<dbReference type="Proteomes" id="UP000230556">
    <property type="component" value="Unassembled WGS sequence"/>
</dbReference>
<sequence length="162" mass="18196">MINDLRSTIYHLICGAEIHIELKTKSKMFCGCKNDPFHADKPNIYTCPVCLGMPGALPVPNKKAIEDCILIGLALGCQIAKVSKFDRKHYFYPDLPKGYQISQYDEPFCFKSSVDTSFGPVRITRVHMEEDTAKLQHTTVDGKKVSLIDFNRSSVPLVEIVT</sequence>